<comment type="caution">
    <text evidence="1">The sequence shown here is derived from an EMBL/GenBank/DDBJ whole genome shotgun (WGS) entry which is preliminary data.</text>
</comment>
<protein>
    <submittedName>
        <fullName evidence="1">Uncharacterized protein</fullName>
    </submittedName>
</protein>
<dbReference type="Proteomes" id="UP000599391">
    <property type="component" value="Unassembled WGS sequence"/>
</dbReference>
<gene>
    <name evidence="1" type="ORF">I8751_08555</name>
</gene>
<accession>A0A8J7KYF5</accession>
<evidence type="ECO:0000313" key="2">
    <source>
        <dbReference type="Proteomes" id="UP000599391"/>
    </source>
</evidence>
<dbReference type="EMBL" id="JAECZB010000014">
    <property type="protein sequence ID" value="MBH8552425.1"/>
    <property type="molecule type" value="Genomic_DNA"/>
</dbReference>
<dbReference type="AlphaFoldDB" id="A0A8J7KYF5"/>
<reference evidence="1 2" key="1">
    <citation type="journal article" date="2021" name="Int. J. Syst. Evol. Microbiol.">
        <title>Amazonocrinis nigriterrae gen. nov., sp. nov., Atlanticothrix silvestris gen. nov., sp. nov. and Dendronalium phyllosphericum gen. nov., sp. nov., nostocacean cyanobacteria from Brazilian environments.</title>
        <authorList>
            <person name="Alvarenga D.O."/>
            <person name="Andreote A.P.D."/>
            <person name="Branco L.H.Z."/>
            <person name="Delbaje E."/>
            <person name="Cruz R.B."/>
            <person name="Varani A.M."/>
            <person name="Fiore M.F."/>
        </authorList>
    </citation>
    <scope>NUCLEOTIDE SEQUENCE [LARGE SCALE GENOMIC DNA]</scope>
    <source>
        <strain evidence="1 2">CENA357</strain>
    </source>
</reference>
<dbReference type="RefSeq" id="WP_214438736.1">
    <property type="nucleotide sequence ID" value="NZ_JAECZB010000014.1"/>
</dbReference>
<evidence type="ECO:0000313" key="1">
    <source>
        <dbReference type="EMBL" id="MBH8552425.1"/>
    </source>
</evidence>
<sequence>MKSFSSEVENKHVVQVNWADRWQIYQRLQELDIPCWCEANQPLKVEISNPTAAIQLWYVMQRFTASRQDLIWTLEHSWHSRDQQL</sequence>
<organism evidence="1 2">
    <name type="scientific">Atlanticothrix silvestris CENA357</name>
    <dbReference type="NCBI Taxonomy" id="1725252"/>
    <lineage>
        <taxon>Bacteria</taxon>
        <taxon>Bacillati</taxon>
        <taxon>Cyanobacteriota</taxon>
        <taxon>Cyanophyceae</taxon>
        <taxon>Nostocales</taxon>
        <taxon>Nodulariaceae</taxon>
        <taxon>Atlanticothrix</taxon>
        <taxon>Atlanticothrix silvestris</taxon>
    </lineage>
</organism>
<keyword evidence="2" id="KW-1185">Reference proteome</keyword>
<dbReference type="InterPro" id="IPR054637">
    <property type="entry name" value="Asr1405_Asl0597-like"/>
</dbReference>
<name>A0A8J7KYF5_9CYAN</name>
<proteinExistence type="predicted"/>
<dbReference type="NCBIfam" id="NF045598">
    <property type="entry name" value="asr1405_asl0597"/>
    <property type="match status" value="1"/>
</dbReference>